<sequence length="47" mass="5668">MHSRVYARKYLAWWTIDYTETAFDPLSQLDRQSAWLHPGIHGRHVAW</sequence>
<reference evidence="1 2" key="1">
    <citation type="submission" date="2024-09" db="EMBL/GenBank/DDBJ databases">
        <authorList>
            <person name="Sun Q."/>
            <person name="Mori K."/>
        </authorList>
    </citation>
    <scope>NUCLEOTIDE SEQUENCE [LARGE SCALE GENOMIC DNA]</scope>
    <source>
        <strain evidence="1 2">NCAIM B.01794</strain>
    </source>
</reference>
<evidence type="ECO:0000313" key="1">
    <source>
        <dbReference type="EMBL" id="MFC0711218.1"/>
    </source>
</evidence>
<keyword evidence="2" id="KW-1185">Reference proteome</keyword>
<dbReference type="Proteomes" id="UP001589891">
    <property type="component" value="Unassembled WGS sequence"/>
</dbReference>
<comment type="caution">
    <text evidence="1">The sequence shown here is derived from an EMBL/GenBank/DDBJ whole genome shotgun (WGS) entry which is preliminary data.</text>
</comment>
<dbReference type="EMBL" id="JBHLSS010000108">
    <property type="protein sequence ID" value="MFC0711218.1"/>
    <property type="molecule type" value="Genomic_DNA"/>
</dbReference>
<accession>A0ABV6SNV9</accession>
<organism evidence="1 2">
    <name type="scientific">Azorhizophilus paspali</name>
    <name type="common">Azotobacter paspali</name>
    <dbReference type="NCBI Taxonomy" id="69963"/>
    <lineage>
        <taxon>Bacteria</taxon>
        <taxon>Pseudomonadati</taxon>
        <taxon>Pseudomonadota</taxon>
        <taxon>Gammaproteobacteria</taxon>
        <taxon>Pseudomonadales</taxon>
        <taxon>Pseudomonadaceae</taxon>
        <taxon>Azorhizophilus</taxon>
    </lineage>
</organism>
<name>A0ABV6SNV9_AZOPA</name>
<gene>
    <name evidence="1" type="ORF">ACFFGX_17260</name>
</gene>
<evidence type="ECO:0000313" key="2">
    <source>
        <dbReference type="Proteomes" id="UP001589891"/>
    </source>
</evidence>
<protein>
    <submittedName>
        <fullName evidence="1">Uncharacterized protein</fullName>
    </submittedName>
</protein>
<proteinExistence type="predicted"/>
<dbReference type="RefSeq" id="WP_376948009.1">
    <property type="nucleotide sequence ID" value="NZ_JBHLSS010000108.1"/>
</dbReference>